<name>A0A8J3YWD1_9ACTN</name>
<proteinExistence type="predicted"/>
<reference evidence="2" key="1">
    <citation type="submission" date="2021-01" db="EMBL/GenBank/DDBJ databases">
        <title>Whole genome shotgun sequence of Virgisporangium aliadipatigenens NBRC 105644.</title>
        <authorList>
            <person name="Komaki H."/>
            <person name="Tamura T."/>
        </authorList>
    </citation>
    <scope>NUCLEOTIDE SEQUENCE</scope>
    <source>
        <strain evidence="2">NBRC 105644</strain>
    </source>
</reference>
<evidence type="ECO:0000313" key="2">
    <source>
        <dbReference type="EMBL" id="GIJ51712.1"/>
    </source>
</evidence>
<sequence length="61" mass="6390">MVNLLPDEPRLGFGRSRHGGPGVARTVALQRAGGGLVKALDADDALIPDVLARHPDHAEGR</sequence>
<dbReference type="CDD" id="cd00761">
    <property type="entry name" value="Glyco_tranf_GTA_type"/>
    <property type="match status" value="1"/>
</dbReference>
<evidence type="ECO:0000313" key="3">
    <source>
        <dbReference type="Proteomes" id="UP000619260"/>
    </source>
</evidence>
<dbReference type="InterPro" id="IPR029044">
    <property type="entry name" value="Nucleotide-diphossugar_trans"/>
</dbReference>
<accession>A0A8J3YWD1</accession>
<comment type="caution">
    <text evidence="2">The sequence shown here is derived from an EMBL/GenBank/DDBJ whole genome shotgun (WGS) entry which is preliminary data.</text>
</comment>
<dbReference type="EMBL" id="BOPF01000053">
    <property type="protein sequence ID" value="GIJ51712.1"/>
    <property type="molecule type" value="Genomic_DNA"/>
</dbReference>
<dbReference type="SUPFAM" id="SSF53448">
    <property type="entry name" value="Nucleotide-diphospho-sugar transferases"/>
    <property type="match status" value="1"/>
</dbReference>
<dbReference type="AlphaFoldDB" id="A0A8J3YWD1"/>
<evidence type="ECO:0000256" key="1">
    <source>
        <dbReference type="SAM" id="MobiDB-lite"/>
    </source>
</evidence>
<dbReference type="RefSeq" id="WP_203905105.1">
    <property type="nucleotide sequence ID" value="NZ_BOPF01000053.1"/>
</dbReference>
<keyword evidence="3" id="KW-1185">Reference proteome</keyword>
<dbReference type="Proteomes" id="UP000619260">
    <property type="component" value="Unassembled WGS sequence"/>
</dbReference>
<evidence type="ECO:0008006" key="4">
    <source>
        <dbReference type="Google" id="ProtNLM"/>
    </source>
</evidence>
<protein>
    <recommendedName>
        <fullName evidence="4">Glycosyltransferase</fullName>
    </recommendedName>
</protein>
<organism evidence="2 3">
    <name type="scientific">Virgisporangium aliadipatigenens</name>
    <dbReference type="NCBI Taxonomy" id="741659"/>
    <lineage>
        <taxon>Bacteria</taxon>
        <taxon>Bacillati</taxon>
        <taxon>Actinomycetota</taxon>
        <taxon>Actinomycetes</taxon>
        <taxon>Micromonosporales</taxon>
        <taxon>Micromonosporaceae</taxon>
        <taxon>Virgisporangium</taxon>
    </lineage>
</organism>
<gene>
    <name evidence="2" type="ORF">Val02_85980</name>
</gene>
<feature type="region of interest" description="Disordered" evidence="1">
    <location>
        <begin position="1"/>
        <end position="21"/>
    </location>
</feature>